<keyword evidence="2" id="KW-1015">Disulfide bond</keyword>
<gene>
    <name evidence="6" type="ORF">CYNAS_LOCUS18115</name>
</gene>
<feature type="signal peptide" evidence="4">
    <location>
        <begin position="1"/>
        <end position="16"/>
    </location>
</feature>
<dbReference type="SUPFAM" id="SSF48056">
    <property type="entry name" value="Di-copper centre-containing domain"/>
    <property type="match status" value="1"/>
</dbReference>
<evidence type="ECO:0000313" key="7">
    <source>
        <dbReference type="Proteomes" id="UP001176961"/>
    </source>
</evidence>
<dbReference type="Pfam" id="PF01549">
    <property type="entry name" value="ShK"/>
    <property type="match status" value="2"/>
</dbReference>
<dbReference type="PRINTS" id="PR00092">
    <property type="entry name" value="TYROSINASE"/>
</dbReference>
<dbReference type="EMBL" id="CATQJL010000316">
    <property type="protein sequence ID" value="CAJ0606132.1"/>
    <property type="molecule type" value="Genomic_DNA"/>
</dbReference>
<proteinExistence type="predicted"/>
<dbReference type="Gene3D" id="1.10.1280.10">
    <property type="entry name" value="Di-copper center containing domain from catechol oxidase"/>
    <property type="match status" value="1"/>
</dbReference>
<evidence type="ECO:0000256" key="1">
    <source>
        <dbReference type="ARBA" id="ARBA00022723"/>
    </source>
</evidence>
<evidence type="ECO:0000256" key="2">
    <source>
        <dbReference type="PROSITE-ProRule" id="PRU01005"/>
    </source>
</evidence>
<dbReference type="SMART" id="SM00254">
    <property type="entry name" value="ShKT"/>
    <property type="match status" value="2"/>
</dbReference>
<evidence type="ECO:0000256" key="3">
    <source>
        <dbReference type="SAM" id="MobiDB-lite"/>
    </source>
</evidence>
<dbReference type="Gene3D" id="1.10.10.1940">
    <property type="match status" value="1"/>
</dbReference>
<evidence type="ECO:0000256" key="4">
    <source>
        <dbReference type="SAM" id="SignalP"/>
    </source>
</evidence>
<feature type="compositionally biased region" description="Gly residues" evidence="3">
    <location>
        <begin position="527"/>
        <end position="537"/>
    </location>
</feature>
<keyword evidence="7" id="KW-1185">Reference proteome</keyword>
<feature type="chain" id="PRO_5041322688" description="ShKT domain-containing protein" evidence="4">
    <location>
        <begin position="17"/>
        <end position="651"/>
    </location>
</feature>
<organism evidence="6 7">
    <name type="scientific">Cylicocyclus nassatus</name>
    <name type="common">Nematode worm</name>
    <dbReference type="NCBI Taxonomy" id="53992"/>
    <lineage>
        <taxon>Eukaryota</taxon>
        <taxon>Metazoa</taxon>
        <taxon>Ecdysozoa</taxon>
        <taxon>Nematoda</taxon>
        <taxon>Chromadorea</taxon>
        <taxon>Rhabditida</taxon>
        <taxon>Rhabditina</taxon>
        <taxon>Rhabditomorpha</taxon>
        <taxon>Strongyloidea</taxon>
        <taxon>Strongylidae</taxon>
        <taxon>Cylicocyclus</taxon>
    </lineage>
</organism>
<dbReference type="Proteomes" id="UP001176961">
    <property type="component" value="Unassembled WGS sequence"/>
</dbReference>
<evidence type="ECO:0000313" key="6">
    <source>
        <dbReference type="EMBL" id="CAJ0606132.1"/>
    </source>
</evidence>
<dbReference type="PANTHER" id="PTHR11474">
    <property type="entry name" value="TYROSINASE FAMILY MEMBER"/>
    <property type="match status" value="1"/>
</dbReference>
<feature type="domain" description="ShKT" evidence="5">
    <location>
        <begin position="607"/>
        <end position="641"/>
    </location>
</feature>
<feature type="disulfide bond" evidence="2">
    <location>
        <begin position="562"/>
        <end position="596"/>
    </location>
</feature>
<dbReference type="AlphaFoldDB" id="A0AA36H9G9"/>
<feature type="domain" description="ShKT" evidence="5">
    <location>
        <begin position="562"/>
        <end position="596"/>
    </location>
</feature>
<dbReference type="InterPro" id="IPR008922">
    <property type="entry name" value="Di-copper_centre_dom_sf"/>
</dbReference>
<evidence type="ECO:0000259" key="5">
    <source>
        <dbReference type="PROSITE" id="PS51670"/>
    </source>
</evidence>
<dbReference type="GO" id="GO:0016491">
    <property type="term" value="F:oxidoreductase activity"/>
    <property type="evidence" value="ECO:0007669"/>
    <property type="project" value="InterPro"/>
</dbReference>
<dbReference type="InterPro" id="IPR003582">
    <property type="entry name" value="ShKT_dom"/>
</dbReference>
<reference evidence="6" key="1">
    <citation type="submission" date="2023-07" db="EMBL/GenBank/DDBJ databases">
        <authorList>
            <consortium name="CYATHOMIX"/>
        </authorList>
    </citation>
    <scope>NUCLEOTIDE SEQUENCE</scope>
    <source>
        <strain evidence="6">N/A</strain>
    </source>
</reference>
<dbReference type="GO" id="GO:0046872">
    <property type="term" value="F:metal ion binding"/>
    <property type="evidence" value="ECO:0007669"/>
    <property type="project" value="UniProtKB-KW"/>
</dbReference>
<comment type="caution">
    <text evidence="2">Lacks conserved residue(s) required for the propagation of feature annotation.</text>
</comment>
<comment type="caution">
    <text evidence="6">The sequence shown here is derived from an EMBL/GenBank/DDBJ whole genome shotgun (WGS) entry which is preliminary data.</text>
</comment>
<dbReference type="Pfam" id="PF00264">
    <property type="entry name" value="Tyrosinase"/>
    <property type="match status" value="1"/>
</dbReference>
<dbReference type="PROSITE" id="PS51670">
    <property type="entry name" value="SHKT"/>
    <property type="match status" value="2"/>
</dbReference>
<dbReference type="InterPro" id="IPR050316">
    <property type="entry name" value="Tyrosinase/Hemocyanin"/>
</dbReference>
<protein>
    <recommendedName>
        <fullName evidence="5">ShKT domain-containing protein</fullName>
    </recommendedName>
</protein>
<keyword evidence="4" id="KW-0732">Signal</keyword>
<accession>A0AA36H9G9</accession>
<dbReference type="PROSITE" id="PS00498">
    <property type="entry name" value="TYROSINASE_2"/>
    <property type="match status" value="1"/>
</dbReference>
<feature type="region of interest" description="Disordered" evidence="3">
    <location>
        <begin position="25"/>
        <end position="52"/>
    </location>
</feature>
<keyword evidence="1" id="KW-0479">Metal-binding</keyword>
<feature type="region of interest" description="Disordered" evidence="3">
    <location>
        <begin position="520"/>
        <end position="554"/>
    </location>
</feature>
<dbReference type="PANTHER" id="PTHR11474:SF21">
    <property type="entry name" value="SHKT DOMAIN-CONTAINING PROTEIN"/>
    <property type="match status" value="1"/>
</dbReference>
<name>A0AA36H9G9_CYLNA</name>
<dbReference type="InterPro" id="IPR002227">
    <property type="entry name" value="Tyrosinase_Cu-bd"/>
</dbReference>
<sequence>MKGLFILAALIGVSIAGYQDEPILPSGVTTGEPSSGGSGGGPPTTPSTNPLLAAGSEAAPLASAPQSAPAIAAAIDARDGAGFARPGNPAHETCLLSNPPQFCDQILWWDEKSRDQPAVLLSPPGFAASSPFAGSLQAADITTTPTDRNQCLDIQCICQFARGTFSNNRCTLRNGQVYGKAIRKELRLMTDTERARFQRAMWGIRQGAYRDLGVIHSSYSTSPGAHAGPGFLPWHREFIKRMEFALRQYDPTVALPYWDSTLDAALDDPFSSIMWGEELMGSTGTSSRTGNLSTGLFAGWVGFLNRVTIREFGVSRNSRPTPQSSLTAINAEINSIVYALAFSAATPQCPRNNIPPRSAIEFVHGANHIWIGGDMYVTTRATNDPIFFLHHAMIDNIWEQWRLSRQSRSQRETAYPTDDIRCSSQSHFARSIMVPFAPIVNIDGCSNSYTDNLYQYDPRPTCSSARRDCGSRFLFCDTNTFTCVSRIREGFACSLSRYRGVDPCYGACVNGRCQAPPRASGAAPSDGGAGGAGGAFGGDEVPTQGTPPLSGPEQPVEVEETCYNQNPCCATWASQGGCQRDAARMRLVCPASCEVCRPTTYTIQDTCTDRHPLCATFRNAGQCTSNANFMAENCRQTCGLCAQPRSTGCSA</sequence>
<feature type="disulfide bond" evidence="2">
    <location>
        <begin position="607"/>
        <end position="641"/>
    </location>
</feature>